<keyword evidence="3" id="KW-1185">Reference proteome</keyword>
<keyword evidence="1" id="KW-0853">WD repeat</keyword>
<protein>
    <recommendedName>
        <fullName evidence="4">WD40-repeat-containing domain</fullName>
    </recommendedName>
</protein>
<feature type="repeat" description="WD" evidence="1">
    <location>
        <begin position="209"/>
        <end position="244"/>
    </location>
</feature>
<dbReference type="Proteomes" id="UP000689195">
    <property type="component" value="Unassembled WGS sequence"/>
</dbReference>
<name>A0A8S1VY52_9CILI</name>
<dbReference type="PROSITE" id="PS50294">
    <property type="entry name" value="WD_REPEATS_REGION"/>
    <property type="match status" value="2"/>
</dbReference>
<reference evidence="2" key="1">
    <citation type="submission" date="2021-01" db="EMBL/GenBank/DDBJ databases">
        <authorList>
            <consortium name="Genoscope - CEA"/>
            <person name="William W."/>
        </authorList>
    </citation>
    <scope>NUCLEOTIDE SEQUENCE</scope>
</reference>
<sequence length="468" mass="55139">MNQKLLCPSHNELIQIVCFNEKCQSFRFGCYECLKKEHHLSHTRDLKTIQEFYEYKQLKQKEYLDFSLTFENYFDKTMNLFNQIRNKLSFFQKSKIDTLDQMNDVLSLFLQNQKNQDKFSSIMMDIQKKLISVLQNFNENLIESQIDSSQQHPIKKETKYQVIQNIRESLIYSFSFNHNSSMFAAGYSTGQIAVFELEVEQIRKQQQMLNGHKGSVYSLEFFNYKDCFLSGGQDRMILIWSFQNKIWICQQKIDAHSDWISHIIINKNNNLIISSSGDKTIQFWNKDEQWKCCQTITAHLSTVCSLSLNETEDQLISCSCDSTIKIFEFKNSNWIILQTINVEKLGFRLCFINNFTFVFQSENSLDLSVYKFNQQAGQYHLTKNVQVQNGENCSNLFPQKFIKSKNIILNKNGSKVNLIKISPDEEFQLIDVIDFSTRKIFGNMSNDGQYLCTWDWISKQIQIRQCIQ</sequence>
<accession>A0A8S1VY52</accession>
<evidence type="ECO:0000313" key="3">
    <source>
        <dbReference type="Proteomes" id="UP000689195"/>
    </source>
</evidence>
<dbReference type="AlphaFoldDB" id="A0A8S1VY52"/>
<dbReference type="Pfam" id="PF00400">
    <property type="entry name" value="WD40"/>
    <property type="match status" value="3"/>
</dbReference>
<dbReference type="PROSITE" id="PS50082">
    <property type="entry name" value="WD_REPEATS_2"/>
    <property type="match status" value="3"/>
</dbReference>
<dbReference type="InterPro" id="IPR001680">
    <property type="entry name" value="WD40_rpt"/>
</dbReference>
<dbReference type="OrthoDB" id="406844at2759"/>
<feature type="repeat" description="WD" evidence="1">
    <location>
        <begin position="253"/>
        <end position="285"/>
    </location>
</feature>
<gene>
    <name evidence="2" type="ORF">PPENT_87.1.T0790073</name>
</gene>
<dbReference type="GO" id="GO:0016226">
    <property type="term" value="P:iron-sulfur cluster assembly"/>
    <property type="evidence" value="ECO:0007669"/>
    <property type="project" value="TreeGrafter"/>
</dbReference>
<feature type="repeat" description="WD" evidence="1">
    <location>
        <begin position="296"/>
        <end position="337"/>
    </location>
</feature>
<organism evidence="2 3">
    <name type="scientific">Paramecium pentaurelia</name>
    <dbReference type="NCBI Taxonomy" id="43138"/>
    <lineage>
        <taxon>Eukaryota</taxon>
        <taxon>Sar</taxon>
        <taxon>Alveolata</taxon>
        <taxon>Ciliophora</taxon>
        <taxon>Intramacronucleata</taxon>
        <taxon>Oligohymenophorea</taxon>
        <taxon>Peniculida</taxon>
        <taxon>Parameciidae</taxon>
        <taxon>Paramecium</taxon>
    </lineage>
</organism>
<dbReference type="PANTHER" id="PTHR19920:SF0">
    <property type="entry name" value="CYTOSOLIC IRON-SULFUR PROTEIN ASSEMBLY PROTEIN CIAO1-RELATED"/>
    <property type="match status" value="1"/>
</dbReference>
<evidence type="ECO:0000256" key="1">
    <source>
        <dbReference type="PROSITE-ProRule" id="PRU00221"/>
    </source>
</evidence>
<dbReference type="PANTHER" id="PTHR19920">
    <property type="entry name" value="WD40 PROTEIN CIAO1"/>
    <property type="match status" value="1"/>
</dbReference>
<dbReference type="EMBL" id="CAJJDO010000079">
    <property type="protein sequence ID" value="CAD8182684.1"/>
    <property type="molecule type" value="Genomic_DNA"/>
</dbReference>
<comment type="caution">
    <text evidence="2">The sequence shown here is derived from an EMBL/GenBank/DDBJ whole genome shotgun (WGS) entry which is preliminary data.</text>
</comment>
<proteinExistence type="predicted"/>
<evidence type="ECO:0008006" key="4">
    <source>
        <dbReference type="Google" id="ProtNLM"/>
    </source>
</evidence>
<evidence type="ECO:0000313" key="2">
    <source>
        <dbReference type="EMBL" id="CAD8182684.1"/>
    </source>
</evidence>
<dbReference type="SMART" id="SM00320">
    <property type="entry name" value="WD40"/>
    <property type="match status" value="4"/>
</dbReference>
<dbReference type="GO" id="GO:0097361">
    <property type="term" value="C:cytosolic [4Fe-4S] assembly targeting complex"/>
    <property type="evidence" value="ECO:0007669"/>
    <property type="project" value="TreeGrafter"/>
</dbReference>